<dbReference type="PANTHER" id="PTHR11451">
    <property type="entry name" value="THREONINE-TRNA LIGASE"/>
    <property type="match status" value="1"/>
</dbReference>
<feature type="non-terminal residue" evidence="7">
    <location>
        <position position="1"/>
    </location>
</feature>
<evidence type="ECO:0000256" key="5">
    <source>
        <dbReference type="ARBA" id="ARBA00023146"/>
    </source>
</evidence>
<dbReference type="SUPFAM" id="SSF55681">
    <property type="entry name" value="Class II aaRS and biotin synthetases"/>
    <property type="match status" value="1"/>
</dbReference>
<organism evidence="7 8">
    <name type="scientific">Streptomyces galilaeus</name>
    <dbReference type="NCBI Taxonomy" id="33899"/>
    <lineage>
        <taxon>Bacteria</taxon>
        <taxon>Bacillati</taxon>
        <taxon>Actinomycetota</taxon>
        <taxon>Actinomycetes</taxon>
        <taxon>Kitasatosporales</taxon>
        <taxon>Streptomycetaceae</taxon>
        <taxon>Streptomyces</taxon>
    </lineage>
</organism>
<feature type="non-terminal residue" evidence="7">
    <location>
        <position position="81"/>
    </location>
</feature>
<dbReference type="RefSeq" id="WP_409098191.1">
    <property type="nucleotide sequence ID" value="NZ_JBJVNE010000640.1"/>
</dbReference>
<dbReference type="PROSITE" id="PS50862">
    <property type="entry name" value="AA_TRNA_LIGASE_II"/>
    <property type="match status" value="1"/>
</dbReference>
<dbReference type="Gene3D" id="3.30.930.10">
    <property type="entry name" value="Bira Bifunctional Protein, Domain 2"/>
    <property type="match status" value="1"/>
</dbReference>
<feature type="domain" description="Aminoacyl-transfer RNA synthetases class-II family profile" evidence="6">
    <location>
        <begin position="1"/>
        <end position="81"/>
    </location>
</feature>
<evidence type="ECO:0000256" key="3">
    <source>
        <dbReference type="ARBA" id="ARBA00022840"/>
    </source>
</evidence>
<dbReference type="InterPro" id="IPR002314">
    <property type="entry name" value="aa-tRNA-synt_IIb"/>
</dbReference>
<keyword evidence="2" id="KW-0547">Nucleotide-binding</keyword>
<evidence type="ECO:0000313" key="7">
    <source>
        <dbReference type="EMBL" id="MFM9653955.1"/>
    </source>
</evidence>
<dbReference type="GO" id="GO:0016874">
    <property type="term" value="F:ligase activity"/>
    <property type="evidence" value="ECO:0007669"/>
    <property type="project" value="UniProtKB-KW"/>
</dbReference>
<dbReference type="Pfam" id="PF00587">
    <property type="entry name" value="tRNA-synt_2b"/>
    <property type="match status" value="1"/>
</dbReference>
<comment type="caution">
    <text evidence="7">The sequence shown here is derived from an EMBL/GenBank/DDBJ whole genome shotgun (WGS) entry which is preliminary data.</text>
</comment>
<evidence type="ECO:0000256" key="4">
    <source>
        <dbReference type="ARBA" id="ARBA00022917"/>
    </source>
</evidence>
<keyword evidence="5" id="KW-0030">Aminoacyl-tRNA synthetase</keyword>
<dbReference type="InterPro" id="IPR006195">
    <property type="entry name" value="aa-tRNA-synth_II"/>
</dbReference>
<dbReference type="Proteomes" id="UP001631993">
    <property type="component" value="Unassembled WGS sequence"/>
</dbReference>
<dbReference type="EMBL" id="JBJVNE010000640">
    <property type="protein sequence ID" value="MFM9653955.1"/>
    <property type="molecule type" value="Genomic_DNA"/>
</dbReference>
<keyword evidence="1 7" id="KW-0436">Ligase</keyword>
<keyword evidence="4" id="KW-0648">Protein biosynthesis</keyword>
<proteinExistence type="predicted"/>
<sequence>PLRLAEFGMCHRHEPSGALHGIMRLRAFTQDDAHVFCAEDQVVAEVARFAGLLRRLYADFGFDDIVVGFSTRPQLRAGSDE</sequence>
<protein>
    <submittedName>
        <fullName evidence="7">Aminoacyl--tRNA ligase-related protein</fullName>
    </submittedName>
</protein>
<reference evidence="7 8" key="1">
    <citation type="submission" date="2024-12" db="EMBL/GenBank/DDBJ databases">
        <title>Forecasting of Potato common scab and diversities of Pathogenic streptomyces spp. in china.</title>
        <authorList>
            <person name="Handique U."/>
            <person name="Wu J."/>
        </authorList>
    </citation>
    <scope>NUCLEOTIDE SEQUENCE [LARGE SCALE GENOMIC DNA]</scope>
    <source>
        <strain evidence="7 8">ZRIMU1585</strain>
    </source>
</reference>
<keyword evidence="8" id="KW-1185">Reference proteome</keyword>
<evidence type="ECO:0000259" key="6">
    <source>
        <dbReference type="PROSITE" id="PS50862"/>
    </source>
</evidence>
<evidence type="ECO:0000313" key="8">
    <source>
        <dbReference type="Proteomes" id="UP001631993"/>
    </source>
</evidence>
<dbReference type="PANTHER" id="PTHR11451:SF44">
    <property type="entry name" value="THREONINE--TRNA LIGASE, CHLOROPLASTIC_MITOCHONDRIAL 2"/>
    <property type="match status" value="1"/>
</dbReference>
<accession>A0ABW9J223</accession>
<evidence type="ECO:0000256" key="1">
    <source>
        <dbReference type="ARBA" id="ARBA00022598"/>
    </source>
</evidence>
<dbReference type="InterPro" id="IPR045864">
    <property type="entry name" value="aa-tRNA-synth_II/BPL/LPL"/>
</dbReference>
<keyword evidence="3" id="KW-0067">ATP-binding</keyword>
<gene>
    <name evidence="7" type="ORF">ACKI1S_49335</name>
</gene>
<evidence type="ECO:0000256" key="2">
    <source>
        <dbReference type="ARBA" id="ARBA00022741"/>
    </source>
</evidence>
<name>A0ABW9J223_STRGJ</name>